<dbReference type="RefSeq" id="WP_055450967.1">
    <property type="nucleotide sequence ID" value="NZ_CYHF01000007.1"/>
</dbReference>
<comment type="similarity">
    <text evidence="2 6">Belongs to the GMC oxidoreductase family.</text>
</comment>
<evidence type="ECO:0000256" key="5">
    <source>
        <dbReference type="PIRSR" id="PIRSR000137-2"/>
    </source>
</evidence>
<evidence type="ECO:0000259" key="7">
    <source>
        <dbReference type="PROSITE" id="PS00623"/>
    </source>
</evidence>
<accession>A0A0K6I5H6</accession>
<dbReference type="GO" id="GO:0050660">
    <property type="term" value="F:flavin adenine dinucleotide binding"/>
    <property type="evidence" value="ECO:0007669"/>
    <property type="project" value="InterPro"/>
</dbReference>
<evidence type="ECO:0000313" key="9">
    <source>
        <dbReference type="EMBL" id="CUA98341.1"/>
    </source>
</evidence>
<dbReference type="Proteomes" id="UP000183649">
    <property type="component" value="Unassembled WGS sequence"/>
</dbReference>
<organism evidence="9 10">
    <name type="scientific">Thiomonas bhubaneswarensis</name>
    <dbReference type="NCBI Taxonomy" id="339866"/>
    <lineage>
        <taxon>Bacteria</taxon>
        <taxon>Pseudomonadati</taxon>
        <taxon>Pseudomonadota</taxon>
        <taxon>Betaproteobacteria</taxon>
        <taxon>Burkholderiales</taxon>
        <taxon>Thiomonas</taxon>
    </lineage>
</organism>
<dbReference type="Gene3D" id="3.50.50.60">
    <property type="entry name" value="FAD/NAD(P)-binding domain"/>
    <property type="match status" value="1"/>
</dbReference>
<feature type="domain" description="Glucose-methanol-choline oxidoreductase N-terminal" evidence="7">
    <location>
        <begin position="80"/>
        <end position="103"/>
    </location>
</feature>
<dbReference type="PROSITE" id="PS00624">
    <property type="entry name" value="GMC_OXRED_2"/>
    <property type="match status" value="1"/>
</dbReference>
<evidence type="ECO:0000256" key="1">
    <source>
        <dbReference type="ARBA" id="ARBA00001974"/>
    </source>
</evidence>
<name>A0A0K6I5H6_9BURK</name>
<evidence type="ECO:0000259" key="8">
    <source>
        <dbReference type="PROSITE" id="PS00624"/>
    </source>
</evidence>
<proteinExistence type="inferred from homology"/>
<sequence length="528" mass="57195">MAYDTVIVGAGSAGCVLANRLSADPNHSVLLIEAGGADWHPYIHMPAGIAKLAGQPRFNWNYTTEPEPQLHGRRLWWPRGKVLGGSSSINAMCYVRGAPQDYDRWAAQTGEAAWSWTSVLPLFRAMECNTRGADVWHGDQGELGVSDLRYHNVLTDAFVAAGVSYGLSHNPDFNGPVQEGVGLYQVTQRNGLRHSSAAAFLSPVRDRGNLTVMTHTLTERVLIERARAVGVVVRQHGRPSWRIEAGRVVLCGGAINSPQLLLLSGIGPADHLRDVGIPVTLDLPAVGENLQDHLDICTLTACTRPVSYDKANVVAAGLRFWLTRQGIGTSNAAEGGGFMRSRFATDERCDVQFHFVPALLDDHGRGRLPGYGYTLHACVLHPLSRGRIRLRSADPAAAPMIQPNYLSDPEGADLLRMCEAARVSRDILAQPSFDPWRGDNIFPGKLVGSDGDLSEFIRRKAETVYHPVGTCRMGADAASVVDPQLRVRGVEGLRVVDAAVMPEVPTGNTNAPTLMIAERASAWMTRGA</sequence>
<dbReference type="AlphaFoldDB" id="A0A0K6I5H6"/>
<evidence type="ECO:0000256" key="3">
    <source>
        <dbReference type="ARBA" id="ARBA00022630"/>
    </source>
</evidence>
<dbReference type="Pfam" id="PF00732">
    <property type="entry name" value="GMC_oxred_N"/>
    <property type="match status" value="1"/>
</dbReference>
<comment type="cofactor">
    <cofactor evidence="1 5">
        <name>FAD</name>
        <dbReference type="ChEBI" id="CHEBI:57692"/>
    </cofactor>
</comment>
<dbReference type="GO" id="GO:0016614">
    <property type="term" value="F:oxidoreductase activity, acting on CH-OH group of donors"/>
    <property type="evidence" value="ECO:0007669"/>
    <property type="project" value="InterPro"/>
</dbReference>
<evidence type="ECO:0000256" key="6">
    <source>
        <dbReference type="RuleBase" id="RU003968"/>
    </source>
</evidence>
<dbReference type="PANTHER" id="PTHR11552:SF147">
    <property type="entry name" value="CHOLINE DEHYDROGENASE, MITOCHONDRIAL"/>
    <property type="match status" value="1"/>
</dbReference>
<dbReference type="STRING" id="339866.GCA_001418255_02096"/>
<keyword evidence="3 6" id="KW-0285">Flavoprotein</keyword>
<dbReference type="OrthoDB" id="9785276at2"/>
<dbReference type="SUPFAM" id="SSF51905">
    <property type="entry name" value="FAD/NAD(P)-binding domain"/>
    <property type="match status" value="1"/>
</dbReference>
<evidence type="ECO:0000256" key="4">
    <source>
        <dbReference type="ARBA" id="ARBA00022827"/>
    </source>
</evidence>
<evidence type="ECO:0000313" key="10">
    <source>
        <dbReference type="Proteomes" id="UP000183649"/>
    </source>
</evidence>
<keyword evidence="10" id="KW-1185">Reference proteome</keyword>
<keyword evidence="4 5" id="KW-0274">FAD</keyword>
<reference evidence="10" key="1">
    <citation type="submission" date="2015-08" db="EMBL/GenBank/DDBJ databases">
        <authorList>
            <person name="Varghese N."/>
        </authorList>
    </citation>
    <scope>NUCLEOTIDE SEQUENCE [LARGE SCALE GENOMIC DNA]</scope>
    <source>
        <strain evidence="10">DSM 18181</strain>
    </source>
</reference>
<dbReference type="PROSITE" id="PS00623">
    <property type="entry name" value="GMC_OXRED_1"/>
    <property type="match status" value="1"/>
</dbReference>
<protein>
    <submittedName>
        <fullName evidence="9">Choline dehydrogenase or related flavoprotein</fullName>
    </submittedName>
</protein>
<dbReference type="InterPro" id="IPR012132">
    <property type="entry name" value="GMC_OxRdtase"/>
</dbReference>
<dbReference type="Gene3D" id="3.30.560.10">
    <property type="entry name" value="Glucose Oxidase, domain 3"/>
    <property type="match status" value="1"/>
</dbReference>
<dbReference type="Pfam" id="PF05199">
    <property type="entry name" value="GMC_oxred_C"/>
    <property type="match status" value="1"/>
</dbReference>
<dbReference type="EMBL" id="CYHF01000007">
    <property type="protein sequence ID" value="CUA98341.1"/>
    <property type="molecule type" value="Genomic_DNA"/>
</dbReference>
<gene>
    <name evidence="9" type="ORF">Ga0061069_10757</name>
</gene>
<dbReference type="NCBIfam" id="NF002550">
    <property type="entry name" value="PRK02106.1"/>
    <property type="match status" value="1"/>
</dbReference>
<dbReference type="SUPFAM" id="SSF54373">
    <property type="entry name" value="FAD-linked reductases, C-terminal domain"/>
    <property type="match status" value="1"/>
</dbReference>
<feature type="binding site" evidence="5">
    <location>
        <position position="82"/>
    </location>
    <ligand>
        <name>FAD</name>
        <dbReference type="ChEBI" id="CHEBI:57692"/>
    </ligand>
</feature>
<dbReference type="InterPro" id="IPR036188">
    <property type="entry name" value="FAD/NAD-bd_sf"/>
</dbReference>
<dbReference type="InterPro" id="IPR007867">
    <property type="entry name" value="GMC_OxRtase_C"/>
</dbReference>
<evidence type="ECO:0000256" key="2">
    <source>
        <dbReference type="ARBA" id="ARBA00010790"/>
    </source>
</evidence>
<feature type="domain" description="Glucose-methanol-choline oxidoreductase N-terminal" evidence="8">
    <location>
        <begin position="253"/>
        <end position="267"/>
    </location>
</feature>
<dbReference type="InterPro" id="IPR000172">
    <property type="entry name" value="GMC_OxRdtase_N"/>
</dbReference>
<dbReference type="PIRSF" id="PIRSF000137">
    <property type="entry name" value="Alcohol_oxidase"/>
    <property type="match status" value="1"/>
</dbReference>
<dbReference type="PANTHER" id="PTHR11552">
    <property type="entry name" value="GLUCOSE-METHANOL-CHOLINE GMC OXIDOREDUCTASE"/>
    <property type="match status" value="1"/>
</dbReference>